<dbReference type="InterPro" id="IPR026854">
    <property type="entry name" value="VPS13_N"/>
</dbReference>
<gene>
    <name evidence="4" type="ORF">P5673_010200</name>
</gene>
<evidence type="ECO:0000256" key="2">
    <source>
        <dbReference type="SAM" id="MobiDB-lite"/>
    </source>
</evidence>
<reference evidence="4" key="1">
    <citation type="journal article" date="2023" name="G3 (Bethesda)">
        <title>Whole genome assembly and annotation of the endangered Caribbean coral Acropora cervicornis.</title>
        <authorList>
            <person name="Selwyn J.D."/>
            <person name="Vollmer S.V."/>
        </authorList>
    </citation>
    <scope>NUCLEOTIDE SEQUENCE</scope>
    <source>
        <strain evidence="4">K2</strain>
    </source>
</reference>
<proteinExistence type="predicted"/>
<reference evidence="4" key="2">
    <citation type="journal article" date="2023" name="Science">
        <title>Genomic signatures of disease resistance in endangered staghorn corals.</title>
        <authorList>
            <person name="Vollmer S.V."/>
            <person name="Selwyn J.D."/>
            <person name="Despard B.A."/>
            <person name="Roesel C.L."/>
        </authorList>
    </citation>
    <scope>NUCLEOTIDE SEQUENCE</scope>
    <source>
        <strain evidence="4">K2</strain>
    </source>
</reference>
<sequence>MLESYITPLLMSYVDKYIKNLKPSDLSLSLWGGDVVLYNLELRLDVLEKIHIPWTKLGSEPVEVTINTLECIVQLRYPDQCPDDHGSTKQESDLSVSNELKNEDIDQVQESNEGPPSGYAQSLINRVINNVSINLQNVILKYLEEDIVLSVNIKSAETFSVNSNWEKAFIDVAAPEFLLQKVCNISDLTVCLDKRTSSGEIDLYQDPLLYKCSLSCRMLMRLDNLLRPLETKLNVYCESADISLTDQQLPMFIRLVTLCIGLYFGNLDLPECNYRPHPAEKIVEQQGTSASRLNLLEQVQDPSVTTMHQPKKEDNDGDWVDWMLSLVPTLAEDQSNKLSGSPPPVPLISFGLYVSQVTVTIKLTGKVSEGNFFGGQRFEFKPVLSFELSGVAVEALLKGEEFFYGEVGLSYIAGWNIGDCVCGGDESLAKDDIEDMFLRIRGPEMDLADSSGFLRGSLFDNNELSSLEIPELTFSAEEFLKAHNETLALRRYGALFLDLLYTMEIEPEKTSHSTSEDQGDGVEMITDIRLVNEFSFRRIVVGPTHLQLSSSMVHKMELISKLSFENLVPRKEKSEPFYDEFIEKQLLAGNFPTQSLTVTLVSLTVALLAADHGKLLPGPIVQSSSSSELHTVSSQLSLQSIQEQEEISSCAGACPACIVQIERVDIQCTQAMYPSELTKLTVFGIQVNLSHVHSESRDVPQQNLIPPFSAAGSSRRYQEELKNQPELHFRVSNIELEFCETVNVLGDSGGNIVTPLLEGPADTSELYTRNLFSSMELQENIVEKTGPVVSFTLQLPQAVFKSEELVTQPGPSLPTGDHVTGLMLFHLKGVTVSLDPLFYKWVAYQSPSPTLSPSHKAQREKTKSTRHHAQEIVDGRKAFESWLYEKLPFITSTELQIDLKSVVVFMPEKHINHSVKSSGIVLNYSMQSLRTMSNTFPATLVICLPSIQLHSANHEPMSVRQSLPVKIRRREMTRRETLPWTLQIENLAVYSVHAKSGGDNLPVARYLLSTVSSTAVLASARTSSGPGSPHLAPSQLFKSGSVGTRRVSTLGFCVHTDFRPIEISCSRKQLLLLANLLENLLTSLSRETSATSADISAVQASASPTNALDLKRTMSSSSGQDQVETESLPSETVSSAVFSQIQQPINSIRVSLWLQWTLPRVIVNLYSRSAVDSSAVCVSAELEDLTASVDYMETMLHMQFKVGALNVSHFSHNFDGYWVHGPFNGILFSCNDIISSNPLRTTSARRSSIGRREISGHRPHGFLAVSYKRASLHLKRRRSSANKPSKDEDCFKDQHEIRVNIQPFDIVLWTPAVVAALDTFDLRLLGKFQFSTAKAGDSEKTSEGLLPKDQAKDKTCDVTVNLLPLLFIDMRNFRLFIPSESAGKEIDEAEGANYHEDMAVIQLSTVRASPHPDNPNSRTILNQEFYEKFRKFGRSSRQALGYDIHDVQYQIDLCGVGVWSGSWAQLCGSAKHGKGLERAGILVDQNPALEWNTQIVVLAPAISVGRQFTLNGGTLSAESVLVCGWSLEFNVVTDVDCFLNKNQVQLLQTLATENTKALSTVALGTSPETGKEVTMAPVVPSSVEAIRENGIDSGFESMRTKATENIVAQKRDLSDFHPGKTDEHEENHPQSLEAPWEIFVSGRKLSVSVYTKVLRHDEPAAKEVHPTKTNLPPRSKPSQVKPVLRVELVHPAVVVSTHTISPRIQMSCFDVNITGVSPTMGIVSKKLPDALDYTVDWLKSGAGIPDQHSGILPSLVTVDLTHFLGGPVDVSVEIGRSVHVNFNIENVRELTQFMDGLVLPGEETSSEDHVRQIVPTSKSLPLSSVGLCTSDMFLQLEAPAIAGNPKLLCKVVGMEGKACLKPDKQGNLNRVDTRVQLHGAGVTTSVYDRSRPLVCPFSCSVDLEAVWAPHSRDLLVQSGRGFPQLYVFVEAVCLQIMVGQEHVTCLKLLSDFAQQFASLSAADEQSAEIGTKKNDLTEYVASFETYDDIRAGPFRYVTASAELDTPHPEPWEIVFSSDFTDKPPTMTWKYPEPRALSAVELVPLPLSMPVLVNTLNMGDEYQVPCVLRYWDPTQKSFISYKDFHLSENTTSSIPLPDPSSADPSEVIVAAEWQMVVDVTVDIEYPDDGSFDDDATVFPYASPYRSLLSASSLAASVKVNSVVRPALIPALSAHINVSILEVKFSNHLHAIGQAVPSFLAGFSMDPSLPNDQEFLQLTVEGLSGVVKDVGGEGGFLHVQTEWNFQAHVLDCGDLTYKPLLSPFDVGLTLTLYHGDNRQHEERLQEIPTSPPVWLDVGLEAGSILAHVSQSTIHTIALSATAWGQDGFRNAERIILNHYIICNDTNEALRFGQLDTDESLLLGSRQTHAYSWRTPHAVKGSPRLHLCIETEGDWRWSEPFDIDLVGICSRTIHHRLHSATLFIEVKQLSGMQKQVLIRGSHTIVSRLSIDVDVQILTNPSIDAGQSSKARYQVLEDVSLPANTALPSSVISHGGLAGVRIRIPNGTTWSDILPLEHVDGNQVQQVIVQLLGVKDFQTFYLWYNVEKPECYDQIRVTLSPLFVMRSHLPEPILMNVFTAKTNSSSVLHLQGRAHEQQLYGLEPNSWHHLTFQFGGSADWSSPSVPLNSTLIELANMVTYDSSPEEEGVMGDSWPYSKNTQIYRRSEVALEQKPESSLVKNLSITGHVVRGEEQPVASTVDAPLGMRRNSSPVPSIEVQCRVLKRWPHLSSLLVEIIPWCLVVNNTESNLYLRDLERYVTGKVQFGTHFDEKSSSWSEAVLLPAVTRGKPQAAANGEDDGFSVPLAFVLGSGEIRSMQWCISSRLVRGVEIVTIEHRYQVTSDKLNRATLIPLPSDPNQATPISAWDVPSSTAVVLDRESNASFSTQTSPVLFLAFQDKEGKHDILTWSRAMSITPEVIRQSVAVSVDEQSTLPVVVTSHVDNGVVYVVVALDPVPRMLLENACPFTLQFGQAIPPQSPRHVKGSEKIVIVEQLQELGDVPEVDAYCSSYYEPPVMREWFSTSSEVQRLPEFFMQALYDVNVAQISEERGEQGEVTNEVTTKVPQGWSKGLDLNFSGKTCVTLPGRGQVLIDVSQERLCTCVKIQPHEKVPVDSSSPHPISLPRSFMSADLFICQFSMSVIDEVTNFRNPYEVLRLTAEGVSLTHSVGENSNDDDRVCPEVTLRIRAFQMDNQLQDDTYEFSVILVPNNTQVSPKKTALPRRPTARLRVEPLVSVKCRYERSVGASGIFLNSLEISLQPVSLYLEDSFLYRVGGLAASFLPTALYSMESAFTPLSNVLDVTQSTIHPFSLGELNITPVSLNVTLHASVKLFVSVDDSPLSLGRFHLSPVFLPSSALVQKLTYHYSTAALFKLGWVLGSLELLGNPAGLVRSFSQGVADFFYLPYDGLTRGPGAFVSGMSRGMSSFVRHLSTGTLTSITSLASSMARNLDRLSLDGEHLRILEEQRCKRPKQVLTGLSQGLGGFALSLLGAVAGIVDQPLQGIQRASDVREAASGVITGVGKGLIGVVTKPLGGAMELVSQTGQGILQGAGLTQLPSRLFTPGDGLQHCARNSHLKKMLHNQSETDLLLHLDATVVIPSGHEYDGVILLTRNTLFIVGAAVDAIQQTLLLHDIDLQEDDEDNRNVCIVNQSVITKEESDDGDAGIHGSGDSDRLRQFLRDARAQALMQMSTRTISDSDLSCAAQKFVLTVDPMLRKILVVQFNAAKRNCAFQS</sequence>
<evidence type="ECO:0000259" key="3">
    <source>
        <dbReference type="Pfam" id="PF12624"/>
    </source>
</evidence>
<keyword evidence="5" id="KW-1185">Reference proteome</keyword>
<dbReference type="InterPro" id="IPR039782">
    <property type="entry name" value="VPS13B"/>
</dbReference>
<dbReference type="EMBL" id="JARQWQ010000018">
    <property type="protein sequence ID" value="KAK2565901.1"/>
    <property type="molecule type" value="Genomic_DNA"/>
</dbReference>
<name>A0AAD9QR88_ACRCE</name>
<comment type="caution">
    <text evidence="4">The sequence shown here is derived from an EMBL/GenBank/DDBJ whole genome shotgun (WGS) entry which is preliminary data.</text>
</comment>
<evidence type="ECO:0000313" key="5">
    <source>
        <dbReference type="Proteomes" id="UP001249851"/>
    </source>
</evidence>
<protein>
    <submittedName>
        <fullName evidence="4">Intermembrane lipid transfer protein VPS13B</fullName>
    </submittedName>
</protein>
<feature type="compositionally biased region" description="Basic and acidic residues" evidence="2">
    <location>
        <begin position="857"/>
        <end position="868"/>
    </location>
</feature>
<dbReference type="Pfam" id="PF12624">
    <property type="entry name" value="VPS13_N"/>
    <property type="match status" value="1"/>
</dbReference>
<evidence type="ECO:0000256" key="1">
    <source>
        <dbReference type="ARBA" id="ARBA00022448"/>
    </source>
</evidence>
<accession>A0AAD9QR88</accession>
<dbReference type="PANTHER" id="PTHR12517:SF0">
    <property type="entry name" value="INTERMEMBRANE LIPID TRANSFER PROTEIN VPS13B"/>
    <property type="match status" value="1"/>
</dbReference>
<feature type="region of interest" description="Disordered" evidence="2">
    <location>
        <begin position="848"/>
        <end position="868"/>
    </location>
</feature>
<organism evidence="4 5">
    <name type="scientific">Acropora cervicornis</name>
    <name type="common">Staghorn coral</name>
    <dbReference type="NCBI Taxonomy" id="6130"/>
    <lineage>
        <taxon>Eukaryota</taxon>
        <taxon>Metazoa</taxon>
        <taxon>Cnidaria</taxon>
        <taxon>Anthozoa</taxon>
        <taxon>Hexacorallia</taxon>
        <taxon>Scleractinia</taxon>
        <taxon>Astrocoeniina</taxon>
        <taxon>Acroporidae</taxon>
        <taxon>Acropora</taxon>
    </lineage>
</organism>
<dbReference type="PANTHER" id="PTHR12517">
    <property type="entry name" value="VACUOLAR PROTEIN SORTING-ASSOCIATED PROTEIN 13B"/>
    <property type="match status" value="1"/>
</dbReference>
<feature type="domain" description="Chorein N-terminal" evidence="3">
    <location>
        <begin position="1"/>
        <end position="268"/>
    </location>
</feature>
<dbReference type="Proteomes" id="UP001249851">
    <property type="component" value="Unassembled WGS sequence"/>
</dbReference>
<keyword evidence="1" id="KW-0813">Transport</keyword>
<evidence type="ECO:0000313" key="4">
    <source>
        <dbReference type="EMBL" id="KAK2565901.1"/>
    </source>
</evidence>